<comment type="caution">
    <text evidence="2">The sequence shown here is derived from an EMBL/GenBank/DDBJ whole genome shotgun (WGS) entry which is preliminary data.</text>
</comment>
<name>A0A834K612_VESPE</name>
<dbReference type="AlphaFoldDB" id="A0A834K612"/>
<feature type="region of interest" description="Disordered" evidence="1">
    <location>
        <begin position="76"/>
        <end position="101"/>
    </location>
</feature>
<proteinExistence type="predicted"/>
<gene>
    <name evidence="2" type="ORF">H0235_015814</name>
</gene>
<feature type="compositionally biased region" description="Basic and acidic residues" evidence="1">
    <location>
        <begin position="18"/>
        <end position="27"/>
    </location>
</feature>
<feature type="region of interest" description="Disordered" evidence="1">
    <location>
        <begin position="1"/>
        <end position="28"/>
    </location>
</feature>
<organism evidence="2 3">
    <name type="scientific">Vespula pensylvanica</name>
    <name type="common">Western yellow jacket</name>
    <name type="synonym">Wasp</name>
    <dbReference type="NCBI Taxonomy" id="30213"/>
    <lineage>
        <taxon>Eukaryota</taxon>
        <taxon>Metazoa</taxon>
        <taxon>Ecdysozoa</taxon>
        <taxon>Arthropoda</taxon>
        <taxon>Hexapoda</taxon>
        <taxon>Insecta</taxon>
        <taxon>Pterygota</taxon>
        <taxon>Neoptera</taxon>
        <taxon>Endopterygota</taxon>
        <taxon>Hymenoptera</taxon>
        <taxon>Apocrita</taxon>
        <taxon>Aculeata</taxon>
        <taxon>Vespoidea</taxon>
        <taxon>Vespidae</taxon>
        <taxon>Vespinae</taxon>
        <taxon>Vespula</taxon>
    </lineage>
</organism>
<dbReference type="Proteomes" id="UP000600918">
    <property type="component" value="Unassembled WGS sequence"/>
</dbReference>
<dbReference type="EMBL" id="JACSDY010000018">
    <property type="protein sequence ID" value="KAF7400077.1"/>
    <property type="molecule type" value="Genomic_DNA"/>
</dbReference>
<sequence length="101" mass="11232">MSRMFTAKQGNRSGASGDGDRNGRDGDASMVVLVGVRGRGKETKEEKNGFTKVAFRACSELFVELSSHREWKIRLPNGRADSQKGDEIKKSEILRESLRES</sequence>
<feature type="compositionally biased region" description="Basic and acidic residues" evidence="1">
    <location>
        <begin position="81"/>
        <end position="101"/>
    </location>
</feature>
<reference evidence="2" key="1">
    <citation type="journal article" date="2020" name="G3 (Bethesda)">
        <title>High-Quality Assemblies for Three Invasive Social Wasps from the &lt;i&gt;Vespula&lt;/i&gt; Genus.</title>
        <authorList>
            <person name="Harrop T.W.R."/>
            <person name="Guhlin J."/>
            <person name="McLaughlin G.M."/>
            <person name="Permina E."/>
            <person name="Stockwell P."/>
            <person name="Gilligan J."/>
            <person name="Le Lec M.F."/>
            <person name="Gruber M.A.M."/>
            <person name="Quinn O."/>
            <person name="Lovegrove M."/>
            <person name="Duncan E.J."/>
            <person name="Remnant E.J."/>
            <person name="Van Eeckhoven J."/>
            <person name="Graham B."/>
            <person name="Knapp R.A."/>
            <person name="Langford K.W."/>
            <person name="Kronenberg Z."/>
            <person name="Press M.O."/>
            <person name="Eacker S.M."/>
            <person name="Wilson-Rankin E.E."/>
            <person name="Purcell J."/>
            <person name="Lester P.J."/>
            <person name="Dearden P.K."/>
        </authorList>
    </citation>
    <scope>NUCLEOTIDE SEQUENCE</scope>
    <source>
        <strain evidence="2">Volc-1</strain>
    </source>
</reference>
<evidence type="ECO:0000313" key="3">
    <source>
        <dbReference type="Proteomes" id="UP000600918"/>
    </source>
</evidence>
<evidence type="ECO:0000313" key="2">
    <source>
        <dbReference type="EMBL" id="KAF7400077.1"/>
    </source>
</evidence>
<accession>A0A834K612</accession>
<keyword evidence="3" id="KW-1185">Reference proteome</keyword>
<protein>
    <submittedName>
        <fullName evidence="2">Uncharacterized protein</fullName>
    </submittedName>
</protein>
<evidence type="ECO:0000256" key="1">
    <source>
        <dbReference type="SAM" id="MobiDB-lite"/>
    </source>
</evidence>